<evidence type="ECO:0000313" key="8">
    <source>
        <dbReference type="EMBL" id="KAK8718807.1"/>
    </source>
</evidence>
<protein>
    <recommendedName>
        <fullName evidence="7">POPDC1-3 domain-containing protein</fullName>
    </recommendedName>
</protein>
<dbReference type="AlphaFoldDB" id="A0AAW0VTW4"/>
<evidence type="ECO:0000256" key="4">
    <source>
        <dbReference type="ARBA" id="ARBA00023136"/>
    </source>
</evidence>
<feature type="transmembrane region" description="Helical" evidence="6">
    <location>
        <begin position="116"/>
        <end position="137"/>
    </location>
</feature>
<reference evidence="9" key="2">
    <citation type="submission" date="2024-01" db="EMBL/GenBank/DDBJ databases">
        <authorList>
            <person name="He J."/>
            <person name="Wang M."/>
            <person name="Zheng J."/>
            <person name="Liu Z."/>
        </authorList>
    </citation>
    <scope>NUCLEOTIDE SEQUENCE</scope>
    <source>
        <strain evidence="9">ZL_2023a</strain>
        <tissue evidence="9">Muscle</tissue>
    </source>
</reference>
<dbReference type="GO" id="GO:0030552">
    <property type="term" value="F:cAMP binding"/>
    <property type="evidence" value="ECO:0007669"/>
    <property type="project" value="TreeGrafter"/>
</dbReference>
<feature type="transmembrane region" description="Helical" evidence="6">
    <location>
        <begin position="143"/>
        <end position="164"/>
    </location>
</feature>
<accession>A0AAW0VTW4</accession>
<dbReference type="InterPro" id="IPR006916">
    <property type="entry name" value="POPDC1-3"/>
</dbReference>
<comment type="subcellular location">
    <subcellularLocation>
        <location evidence="1">Membrane</location>
        <topology evidence="1">Multi-pass membrane protein</topology>
    </subcellularLocation>
</comment>
<comment type="caution">
    <text evidence="9">The sequence shown here is derived from an EMBL/GenBank/DDBJ whole genome shotgun (WGS) entry which is preliminary data.</text>
</comment>
<evidence type="ECO:0000313" key="10">
    <source>
        <dbReference type="Proteomes" id="UP001445076"/>
    </source>
</evidence>
<feature type="compositionally biased region" description="Low complexity" evidence="5">
    <location>
        <begin position="36"/>
        <end position="56"/>
    </location>
</feature>
<keyword evidence="2 6" id="KW-0812">Transmembrane</keyword>
<evidence type="ECO:0000256" key="1">
    <source>
        <dbReference type="ARBA" id="ARBA00004141"/>
    </source>
</evidence>
<feature type="non-terminal residue" evidence="9">
    <location>
        <position position="176"/>
    </location>
</feature>
<dbReference type="GO" id="GO:0051146">
    <property type="term" value="P:striated muscle cell differentiation"/>
    <property type="evidence" value="ECO:0007669"/>
    <property type="project" value="TreeGrafter"/>
</dbReference>
<dbReference type="GO" id="GO:0042383">
    <property type="term" value="C:sarcolemma"/>
    <property type="evidence" value="ECO:0007669"/>
    <property type="project" value="TreeGrafter"/>
</dbReference>
<keyword evidence="3 6" id="KW-1133">Transmembrane helix</keyword>
<dbReference type="Proteomes" id="UP001445076">
    <property type="component" value="Unassembled WGS sequence"/>
</dbReference>
<organism evidence="9 10">
    <name type="scientific">Cherax quadricarinatus</name>
    <name type="common">Australian red claw crayfish</name>
    <dbReference type="NCBI Taxonomy" id="27406"/>
    <lineage>
        <taxon>Eukaryota</taxon>
        <taxon>Metazoa</taxon>
        <taxon>Ecdysozoa</taxon>
        <taxon>Arthropoda</taxon>
        <taxon>Crustacea</taxon>
        <taxon>Multicrustacea</taxon>
        <taxon>Malacostraca</taxon>
        <taxon>Eumalacostraca</taxon>
        <taxon>Eucarida</taxon>
        <taxon>Decapoda</taxon>
        <taxon>Pleocyemata</taxon>
        <taxon>Astacidea</taxon>
        <taxon>Parastacoidea</taxon>
        <taxon>Parastacidae</taxon>
        <taxon>Cherax</taxon>
    </lineage>
</organism>
<gene>
    <name evidence="9" type="ORF">OTU49_013393</name>
    <name evidence="8" type="ORF">OTU49_014455</name>
</gene>
<evidence type="ECO:0000256" key="5">
    <source>
        <dbReference type="SAM" id="MobiDB-lite"/>
    </source>
</evidence>
<dbReference type="GO" id="GO:0007507">
    <property type="term" value="P:heart development"/>
    <property type="evidence" value="ECO:0007669"/>
    <property type="project" value="TreeGrafter"/>
</dbReference>
<dbReference type="EMBL" id="JARKIK010000534">
    <property type="protein sequence ID" value="KAK8720345.1"/>
    <property type="molecule type" value="Genomic_DNA"/>
</dbReference>
<evidence type="ECO:0000256" key="6">
    <source>
        <dbReference type="SAM" id="Phobius"/>
    </source>
</evidence>
<evidence type="ECO:0000256" key="2">
    <source>
        <dbReference type="ARBA" id="ARBA00022692"/>
    </source>
</evidence>
<dbReference type="PANTHER" id="PTHR12101">
    <property type="entry name" value="POPEYE DOMAIN CONTAINING PROTEIN"/>
    <property type="match status" value="1"/>
</dbReference>
<dbReference type="Pfam" id="PF04831">
    <property type="entry name" value="POPDC1-3"/>
    <property type="match status" value="1"/>
</dbReference>
<feature type="region of interest" description="Disordered" evidence="5">
    <location>
        <begin position="36"/>
        <end position="58"/>
    </location>
</feature>
<dbReference type="InterPro" id="IPR055272">
    <property type="entry name" value="POPDC1-3_dom"/>
</dbReference>
<keyword evidence="10" id="KW-1185">Reference proteome</keyword>
<dbReference type="PANTHER" id="PTHR12101:SF1">
    <property type="entry name" value="BVES"/>
    <property type="match status" value="1"/>
</dbReference>
<dbReference type="GO" id="GO:0042391">
    <property type="term" value="P:regulation of membrane potential"/>
    <property type="evidence" value="ECO:0007669"/>
    <property type="project" value="TreeGrafter"/>
</dbReference>
<evidence type="ECO:0000256" key="3">
    <source>
        <dbReference type="ARBA" id="ARBA00022989"/>
    </source>
</evidence>
<proteinExistence type="predicted"/>
<dbReference type="EMBL" id="JARKIK010004091">
    <property type="protein sequence ID" value="KAK8718807.1"/>
    <property type="molecule type" value="Genomic_DNA"/>
</dbReference>
<evidence type="ECO:0000259" key="7">
    <source>
        <dbReference type="Pfam" id="PF04831"/>
    </source>
</evidence>
<reference evidence="9 10" key="1">
    <citation type="journal article" date="2024" name="BMC Genomics">
        <title>Genome assembly of redclaw crayfish (Cherax quadricarinatus) provides insights into its immune adaptation and hypoxia tolerance.</title>
        <authorList>
            <person name="Liu Z."/>
            <person name="Zheng J."/>
            <person name="Li H."/>
            <person name="Fang K."/>
            <person name="Wang S."/>
            <person name="He J."/>
            <person name="Zhou D."/>
            <person name="Weng S."/>
            <person name="Chi M."/>
            <person name="Gu Z."/>
            <person name="He J."/>
            <person name="Li F."/>
            <person name="Wang M."/>
        </authorList>
    </citation>
    <scope>NUCLEOTIDE SEQUENCE [LARGE SCALE GENOMIC DNA]</scope>
    <source>
        <strain evidence="9">ZL_2023a</strain>
    </source>
</reference>
<feature type="domain" description="POPDC1-3" evidence="7">
    <location>
        <begin position="91"/>
        <end position="176"/>
    </location>
</feature>
<keyword evidence="4 6" id="KW-0472">Membrane</keyword>
<feature type="transmembrane region" description="Helical" evidence="6">
    <location>
        <begin position="93"/>
        <end position="109"/>
    </location>
</feature>
<evidence type="ECO:0000313" key="9">
    <source>
        <dbReference type="EMBL" id="KAK8720345.1"/>
    </source>
</evidence>
<name>A0AAW0VTW4_CHEQU</name>
<sequence length="176" mass="19643">MGINATVLEPIVTTIASILLFSNNLTEEDVGYNLSSTATPTTTGGTTPTPATTSSTHEPMFPSSYDIQDIIKMGGITYADYAVCSSWLPINHIYFQLANIFLFLSYLAPNGIYGILYLRITLTIGCMFFSLWGWVVLCAFDTFLWNAIFVLINLIHVVVICYYLRPVRFTPELEQV</sequence>